<evidence type="ECO:0000256" key="7">
    <source>
        <dbReference type="SAM" id="Coils"/>
    </source>
</evidence>
<name>A0A3B1BJ50_9ZZZZ</name>
<dbReference type="PANTHER" id="PTHR32089:SF119">
    <property type="entry name" value="METHYL-ACCEPTING CHEMOTAXIS PROTEIN CTPL"/>
    <property type="match status" value="1"/>
</dbReference>
<comment type="similarity">
    <text evidence="6">Belongs to the methyl-accepting chemotaxis (MCP) protein family.</text>
</comment>
<evidence type="ECO:0000256" key="3">
    <source>
        <dbReference type="ARBA" id="ARBA00022989"/>
    </source>
</evidence>
<dbReference type="FunFam" id="1.10.287.950:FF:000001">
    <property type="entry name" value="Methyl-accepting chemotaxis sensory transducer"/>
    <property type="match status" value="1"/>
</dbReference>
<evidence type="ECO:0000256" key="8">
    <source>
        <dbReference type="SAM" id="Phobius"/>
    </source>
</evidence>
<feature type="domain" description="HAMP" evidence="10">
    <location>
        <begin position="343"/>
        <end position="394"/>
    </location>
</feature>
<dbReference type="AlphaFoldDB" id="A0A3B1BJ50"/>
<evidence type="ECO:0000259" key="10">
    <source>
        <dbReference type="PROSITE" id="PS50885"/>
    </source>
</evidence>
<dbReference type="PROSITE" id="PS50885">
    <property type="entry name" value="HAMP"/>
    <property type="match status" value="1"/>
</dbReference>
<reference evidence="11" key="1">
    <citation type="submission" date="2018-06" db="EMBL/GenBank/DDBJ databases">
        <authorList>
            <person name="Zhirakovskaya E."/>
        </authorList>
    </citation>
    <scope>NUCLEOTIDE SEQUENCE</scope>
</reference>
<proteinExistence type="inferred from homology"/>
<comment type="subcellular location">
    <subcellularLocation>
        <location evidence="1">Membrane</location>
        <topology evidence="1">Multi-pass membrane protein</topology>
    </subcellularLocation>
</comment>
<evidence type="ECO:0000256" key="1">
    <source>
        <dbReference type="ARBA" id="ARBA00004141"/>
    </source>
</evidence>
<evidence type="ECO:0000256" key="4">
    <source>
        <dbReference type="ARBA" id="ARBA00023136"/>
    </source>
</evidence>
<protein>
    <submittedName>
        <fullName evidence="11">Twitching motility protein PilJ</fullName>
    </submittedName>
</protein>
<keyword evidence="7" id="KW-0175">Coiled coil</keyword>
<keyword evidence="3 8" id="KW-1133">Transmembrane helix</keyword>
<gene>
    <name evidence="11" type="ORF">MNBD_GAMMA24-1988</name>
</gene>
<keyword evidence="2 8" id="KW-0812">Transmembrane</keyword>
<dbReference type="Gene3D" id="1.10.287.950">
    <property type="entry name" value="Methyl-accepting chemotaxis protein"/>
    <property type="match status" value="1"/>
</dbReference>
<keyword evidence="5" id="KW-0807">Transducer</keyword>
<dbReference type="PANTHER" id="PTHR32089">
    <property type="entry name" value="METHYL-ACCEPTING CHEMOTAXIS PROTEIN MCPB"/>
    <property type="match status" value="1"/>
</dbReference>
<accession>A0A3B1BJ50</accession>
<dbReference type="GO" id="GO:0007165">
    <property type="term" value="P:signal transduction"/>
    <property type="evidence" value="ECO:0007669"/>
    <property type="project" value="UniProtKB-KW"/>
</dbReference>
<dbReference type="InterPro" id="IPR004089">
    <property type="entry name" value="MCPsignal_dom"/>
</dbReference>
<evidence type="ECO:0000256" key="6">
    <source>
        <dbReference type="ARBA" id="ARBA00029447"/>
    </source>
</evidence>
<dbReference type="EMBL" id="UOFZ01000016">
    <property type="protein sequence ID" value="VAX12153.1"/>
    <property type="molecule type" value="Genomic_DNA"/>
</dbReference>
<evidence type="ECO:0000256" key="5">
    <source>
        <dbReference type="ARBA" id="ARBA00023224"/>
    </source>
</evidence>
<dbReference type="InterPro" id="IPR003660">
    <property type="entry name" value="HAMP_dom"/>
</dbReference>
<dbReference type="Pfam" id="PF00015">
    <property type="entry name" value="MCPsignal"/>
    <property type="match status" value="1"/>
</dbReference>
<organism evidence="11">
    <name type="scientific">hydrothermal vent metagenome</name>
    <dbReference type="NCBI Taxonomy" id="652676"/>
    <lineage>
        <taxon>unclassified sequences</taxon>
        <taxon>metagenomes</taxon>
        <taxon>ecological metagenomes</taxon>
    </lineage>
</organism>
<evidence type="ECO:0000313" key="11">
    <source>
        <dbReference type="EMBL" id="VAX12153.1"/>
    </source>
</evidence>
<feature type="transmembrane region" description="Helical" evidence="8">
    <location>
        <begin position="300"/>
        <end position="320"/>
    </location>
</feature>
<dbReference type="CDD" id="cd11386">
    <property type="entry name" value="MCP_signal"/>
    <property type="match status" value="1"/>
</dbReference>
<dbReference type="PROSITE" id="PS50111">
    <property type="entry name" value="CHEMOTAXIS_TRANSDUC_2"/>
    <property type="match status" value="1"/>
</dbReference>
<dbReference type="SUPFAM" id="SSF58104">
    <property type="entry name" value="Methyl-accepting chemotaxis protein (MCP) signaling domain"/>
    <property type="match status" value="1"/>
</dbReference>
<dbReference type="GO" id="GO:0016020">
    <property type="term" value="C:membrane"/>
    <property type="evidence" value="ECO:0007669"/>
    <property type="project" value="UniProtKB-SubCell"/>
</dbReference>
<feature type="domain" description="Methyl-accepting transducer" evidence="9">
    <location>
        <begin position="399"/>
        <end position="635"/>
    </location>
</feature>
<evidence type="ECO:0000256" key="2">
    <source>
        <dbReference type="ARBA" id="ARBA00022692"/>
    </source>
</evidence>
<dbReference type="SMART" id="SM00283">
    <property type="entry name" value="MA"/>
    <property type="match status" value="1"/>
</dbReference>
<evidence type="ECO:0000259" key="9">
    <source>
        <dbReference type="PROSITE" id="PS50111"/>
    </source>
</evidence>
<sequence>MKQNSGQAGGIPVVRMMAYFVILLIAAIAALSVVISKVSHQEAADREYISHIGDQKVLAQEIAKLANQAAQGELGAFSLLQQRSSRFDELLNWEAGHTPEQLAEPMQELHSFWAKYQKDVKTILQRREVVSTMREHIHKINEQIPTLLALSDEVVSDMVDKGASPEQVYIATRQLMLTQRISGNVNRVLSGGAEAVTAADRFGRDAALFGRVIEDMLRGNRNMGIHRIKEPSTRAKLVKVQKLFRSIRSQVGGILERSPEMFQVSGAAEGILNMSEQLPEKIQKLQDAYQAYISKRMLSVWVNALAAAIVLIIILLAWLYRKDSRRRLSEIAEQSQQMEETNTNNQEAILRLLDEMGDLADGDLTVQASVTEDITGAIADSINYAIDALRKLVSAINETTQQVSSASQQSQATAMHLAEASDHQAQQIMAASTAINQMAVSIEEVSNNAAELAEEASRSVQIASQGSEAVQRNIYGMDTIRGQIQETSKRIKRLGESSQEIGDIVELINDIAEQTNILALNAAIQAAMAGDAGRGFAVVADEVQRLAERSADATRQIETLVKAIQSDTKEAVASMEQSTSEVVSGARLAQDAGGALEAIETVSKHLADLISNISESARQQAGAATSISDTMNVIQEITTQTSAGTNETAASIGNLAELANELRHSVAGFRLPPA</sequence>
<keyword evidence="4 8" id="KW-0472">Membrane</keyword>
<feature type="coiled-coil region" evidence="7">
    <location>
        <begin position="321"/>
        <end position="351"/>
    </location>
</feature>